<dbReference type="Gene3D" id="1.10.357.10">
    <property type="entry name" value="Tetracycline Repressor, domain 2"/>
    <property type="match status" value="1"/>
</dbReference>
<dbReference type="Proteomes" id="UP000380867">
    <property type="component" value="Unassembled WGS sequence"/>
</dbReference>
<accession>A0A5M4FFI5</accession>
<evidence type="ECO:0000313" key="7">
    <source>
        <dbReference type="Proteomes" id="UP000380867"/>
    </source>
</evidence>
<feature type="domain" description="HTH tetR-type" evidence="5">
    <location>
        <begin position="42"/>
        <end position="102"/>
    </location>
</feature>
<dbReference type="PROSITE" id="PS50977">
    <property type="entry name" value="HTH_TETR_2"/>
    <property type="match status" value="1"/>
</dbReference>
<name>A0A5M4FFI5_9ACTN</name>
<keyword evidence="3" id="KW-0804">Transcription</keyword>
<feature type="DNA-binding region" description="H-T-H motif" evidence="4">
    <location>
        <begin position="65"/>
        <end position="84"/>
    </location>
</feature>
<evidence type="ECO:0000256" key="1">
    <source>
        <dbReference type="ARBA" id="ARBA00023015"/>
    </source>
</evidence>
<dbReference type="InterPro" id="IPR004111">
    <property type="entry name" value="Repressor_TetR_C"/>
</dbReference>
<dbReference type="Gene3D" id="1.10.10.60">
    <property type="entry name" value="Homeodomain-like"/>
    <property type="match status" value="1"/>
</dbReference>
<dbReference type="InterPro" id="IPR050109">
    <property type="entry name" value="HTH-type_TetR-like_transc_reg"/>
</dbReference>
<sequence>MSQEVIWKGVVMAESDDRAVLPPSLELLWGRREVGRRGPKPGLNVDAIVAAAVEIANAEGLDAVSMARVAKAVGFTTMSLYRYVTNKDELLQLMWNASADGVMEFELEGETWRSRLLSWAMAQREAIARNIWIVQMPMATPPLAPNSLRWMEVGLEALGDTELGDGEKMRVLGLISSHALIDARMAYDAQQAKGAGAVPIDYTAILREVAEEERFPHLHRVAWSGEADDPEPGDDPFAEYRFDLEVMLDGIEALVERSRS</sequence>
<dbReference type="GO" id="GO:0003700">
    <property type="term" value="F:DNA-binding transcription factor activity"/>
    <property type="evidence" value="ECO:0007669"/>
    <property type="project" value="TreeGrafter"/>
</dbReference>
<evidence type="ECO:0000256" key="3">
    <source>
        <dbReference type="ARBA" id="ARBA00023163"/>
    </source>
</evidence>
<evidence type="ECO:0000313" key="6">
    <source>
        <dbReference type="EMBL" id="KAA1397979.1"/>
    </source>
</evidence>
<keyword evidence="7" id="KW-1185">Reference proteome</keyword>
<dbReference type="AlphaFoldDB" id="A0A5M4FFI5"/>
<comment type="caution">
    <text evidence="6">The sequence shown here is derived from an EMBL/GenBank/DDBJ whole genome shotgun (WGS) entry which is preliminary data.</text>
</comment>
<dbReference type="Pfam" id="PF00440">
    <property type="entry name" value="TetR_N"/>
    <property type="match status" value="1"/>
</dbReference>
<dbReference type="InterPro" id="IPR036271">
    <property type="entry name" value="Tet_transcr_reg_TetR-rel_C_sf"/>
</dbReference>
<dbReference type="SUPFAM" id="SSF48498">
    <property type="entry name" value="Tetracyclin repressor-like, C-terminal domain"/>
    <property type="match status" value="1"/>
</dbReference>
<dbReference type="Pfam" id="PF02909">
    <property type="entry name" value="TetR_C_1"/>
    <property type="match status" value="1"/>
</dbReference>
<gene>
    <name evidence="6" type="ORF">ESP70_011645</name>
</gene>
<dbReference type="InterPro" id="IPR001647">
    <property type="entry name" value="HTH_TetR"/>
</dbReference>
<evidence type="ECO:0000256" key="4">
    <source>
        <dbReference type="PROSITE-ProRule" id="PRU00335"/>
    </source>
</evidence>
<dbReference type="GO" id="GO:0000976">
    <property type="term" value="F:transcription cis-regulatory region binding"/>
    <property type="evidence" value="ECO:0007669"/>
    <property type="project" value="TreeGrafter"/>
</dbReference>
<proteinExistence type="predicted"/>
<keyword evidence="2 4" id="KW-0238">DNA-binding</keyword>
<dbReference type="OrthoDB" id="329481at2"/>
<evidence type="ECO:0000256" key="2">
    <source>
        <dbReference type="ARBA" id="ARBA00023125"/>
    </source>
</evidence>
<dbReference type="EMBL" id="SDPQ02000002">
    <property type="protein sequence ID" value="KAA1397979.1"/>
    <property type="molecule type" value="Genomic_DNA"/>
</dbReference>
<dbReference type="PANTHER" id="PTHR30055">
    <property type="entry name" value="HTH-TYPE TRANSCRIPTIONAL REGULATOR RUTR"/>
    <property type="match status" value="1"/>
</dbReference>
<keyword evidence="1" id="KW-0805">Transcription regulation</keyword>
<dbReference type="InterPro" id="IPR009057">
    <property type="entry name" value="Homeodomain-like_sf"/>
</dbReference>
<dbReference type="PANTHER" id="PTHR30055:SF151">
    <property type="entry name" value="TRANSCRIPTIONAL REGULATORY PROTEIN"/>
    <property type="match status" value="1"/>
</dbReference>
<dbReference type="PRINTS" id="PR00455">
    <property type="entry name" value="HTHTETR"/>
</dbReference>
<evidence type="ECO:0000259" key="5">
    <source>
        <dbReference type="PROSITE" id="PS50977"/>
    </source>
</evidence>
<protein>
    <submittedName>
        <fullName evidence="6">TetR/AcrR family transcriptional regulator</fullName>
    </submittedName>
</protein>
<organism evidence="6 7">
    <name type="scientific">Aeromicrobium ginsengisoli</name>
    <dbReference type="NCBI Taxonomy" id="363867"/>
    <lineage>
        <taxon>Bacteria</taxon>
        <taxon>Bacillati</taxon>
        <taxon>Actinomycetota</taxon>
        <taxon>Actinomycetes</taxon>
        <taxon>Propionibacteriales</taxon>
        <taxon>Nocardioidaceae</taxon>
        <taxon>Aeromicrobium</taxon>
    </lineage>
</organism>
<dbReference type="GO" id="GO:0045892">
    <property type="term" value="P:negative regulation of DNA-templated transcription"/>
    <property type="evidence" value="ECO:0007669"/>
    <property type="project" value="InterPro"/>
</dbReference>
<dbReference type="SUPFAM" id="SSF46689">
    <property type="entry name" value="Homeodomain-like"/>
    <property type="match status" value="1"/>
</dbReference>
<reference evidence="6" key="1">
    <citation type="submission" date="2019-09" db="EMBL/GenBank/DDBJ databases">
        <authorList>
            <person name="Li J."/>
        </authorList>
    </citation>
    <scope>NUCLEOTIDE SEQUENCE [LARGE SCALE GENOMIC DNA]</scope>
    <source>
        <strain evidence="6">JCM 14732</strain>
    </source>
</reference>